<dbReference type="AlphaFoldDB" id="A0A074ZHX1"/>
<name>A0A074ZHX1_OPIVI</name>
<proteinExistence type="predicted"/>
<dbReference type="RefSeq" id="XP_009170887.1">
    <property type="nucleotide sequence ID" value="XM_009172623.1"/>
</dbReference>
<gene>
    <name evidence="1" type="ORF">T265_07172</name>
</gene>
<dbReference type="GeneID" id="20321351"/>
<protein>
    <submittedName>
        <fullName evidence="1">Uncharacterized protein</fullName>
    </submittedName>
</protein>
<dbReference type="Proteomes" id="UP000054324">
    <property type="component" value="Unassembled WGS sequence"/>
</dbReference>
<dbReference type="EMBL" id="KL596779">
    <property type="protein sequence ID" value="KER25372.1"/>
    <property type="molecule type" value="Genomic_DNA"/>
</dbReference>
<organism evidence="1 2">
    <name type="scientific">Opisthorchis viverrini</name>
    <name type="common">Southeast Asian liver fluke</name>
    <dbReference type="NCBI Taxonomy" id="6198"/>
    <lineage>
        <taxon>Eukaryota</taxon>
        <taxon>Metazoa</taxon>
        <taxon>Spiralia</taxon>
        <taxon>Lophotrochozoa</taxon>
        <taxon>Platyhelminthes</taxon>
        <taxon>Trematoda</taxon>
        <taxon>Digenea</taxon>
        <taxon>Opisthorchiida</taxon>
        <taxon>Opisthorchiata</taxon>
        <taxon>Opisthorchiidae</taxon>
        <taxon>Opisthorchis</taxon>
    </lineage>
</organism>
<evidence type="ECO:0000313" key="1">
    <source>
        <dbReference type="EMBL" id="KER25372.1"/>
    </source>
</evidence>
<dbReference type="KEGG" id="ovi:T265_07172"/>
<evidence type="ECO:0000313" key="2">
    <source>
        <dbReference type="Proteomes" id="UP000054324"/>
    </source>
</evidence>
<keyword evidence="2" id="KW-1185">Reference proteome</keyword>
<reference evidence="1 2" key="1">
    <citation type="submission" date="2013-11" db="EMBL/GenBank/DDBJ databases">
        <title>Opisthorchis viverrini - life in the bile duct.</title>
        <authorList>
            <person name="Young N.D."/>
            <person name="Nagarajan N."/>
            <person name="Lin S.J."/>
            <person name="Korhonen P.K."/>
            <person name="Jex A.R."/>
            <person name="Hall R.S."/>
            <person name="Safavi-Hemami H."/>
            <person name="Kaewkong W."/>
            <person name="Bertrand D."/>
            <person name="Gao S."/>
            <person name="Seet Q."/>
            <person name="Wongkham S."/>
            <person name="Teh B.T."/>
            <person name="Wongkham C."/>
            <person name="Intapan P.M."/>
            <person name="Maleewong W."/>
            <person name="Yang X."/>
            <person name="Hu M."/>
            <person name="Wang Z."/>
            <person name="Hofmann A."/>
            <person name="Sternberg P.W."/>
            <person name="Tan P."/>
            <person name="Wang J."/>
            <person name="Gasser R.B."/>
        </authorList>
    </citation>
    <scope>NUCLEOTIDE SEQUENCE [LARGE SCALE GENOMIC DNA]</scope>
</reference>
<dbReference type="CTD" id="20321351"/>
<accession>A0A074ZHX1</accession>
<sequence>MQFLDSIGTLGENMLSLLNINSGSVKYDLSVSVKRQEAPYDETFCCRDQFQVIRATRHKTGVSETICVKDGKAIHSLNHRLEW</sequence>